<evidence type="ECO:0000313" key="3">
    <source>
        <dbReference type="Proteomes" id="UP000576209"/>
    </source>
</evidence>
<evidence type="ECO:0000313" key="2">
    <source>
        <dbReference type="EMBL" id="MBB4079087.1"/>
    </source>
</evidence>
<feature type="signal peptide" evidence="1">
    <location>
        <begin position="1"/>
        <end position="19"/>
    </location>
</feature>
<reference evidence="2 3" key="1">
    <citation type="submission" date="2020-08" db="EMBL/GenBank/DDBJ databases">
        <title>Genomic Encyclopedia of Type Strains, Phase IV (KMG-IV): sequencing the most valuable type-strain genomes for metagenomic binning, comparative biology and taxonomic classification.</title>
        <authorList>
            <person name="Goeker M."/>
        </authorList>
    </citation>
    <scope>NUCLEOTIDE SEQUENCE [LARGE SCALE GENOMIC DNA]</scope>
    <source>
        <strain evidence="2 3">DSM 105137</strain>
    </source>
</reference>
<sequence>MKNLYFLFLCFTLSFAAKAQTIVLYYNWENTDPKVAVVGPNATSVGSFANTKTRIDGNSKGLTPGGGTNKQDILLTIPSVAQFNVKGIDLSFDYQRDETTATIFKRGNFIMGANDMNVKYRVTEAGGGCSAVISSPNFSIADDDVYRNYRFTYDPTSGVGTLYRDNTQLWTNTGTETPNQDLCWTDDGEIVIGTLMDGGGKGNALMDNLLLQEPNFQTQLPIELTDFAAIPENGQVNLNWTTATEIDNDYFEVERSATGSAWEALGRVTGSGTSASTNRYDFTDRNPLTGTSFYRLRQVDFGQTYTYSLIAKVAVHKGSSSRTGPVAFPNPTAGVLEFTTTTSEQLPRVLDPLGRSIDLSGRMKRSGTNTYRLDLTGLSTGIYRILDGEFGYLPVVKL</sequence>
<gene>
    <name evidence="2" type="ORF">GGR28_001704</name>
</gene>
<name>A0A840E783_9BACT</name>
<comment type="caution">
    <text evidence="2">The sequence shown here is derived from an EMBL/GenBank/DDBJ whole genome shotgun (WGS) entry which is preliminary data.</text>
</comment>
<dbReference type="AlphaFoldDB" id="A0A840E783"/>
<dbReference type="Proteomes" id="UP000576209">
    <property type="component" value="Unassembled WGS sequence"/>
</dbReference>
<organism evidence="2 3">
    <name type="scientific">Neolewinella aquimaris</name>
    <dbReference type="NCBI Taxonomy" id="1835722"/>
    <lineage>
        <taxon>Bacteria</taxon>
        <taxon>Pseudomonadati</taxon>
        <taxon>Bacteroidota</taxon>
        <taxon>Saprospiria</taxon>
        <taxon>Saprospirales</taxon>
        <taxon>Lewinellaceae</taxon>
        <taxon>Neolewinella</taxon>
    </lineage>
</organism>
<evidence type="ECO:0000256" key="1">
    <source>
        <dbReference type="SAM" id="SignalP"/>
    </source>
</evidence>
<proteinExistence type="predicted"/>
<dbReference type="InterPro" id="IPR013783">
    <property type="entry name" value="Ig-like_fold"/>
</dbReference>
<keyword evidence="1" id="KW-0732">Signal</keyword>
<feature type="chain" id="PRO_5032670073" evidence="1">
    <location>
        <begin position="20"/>
        <end position="398"/>
    </location>
</feature>
<dbReference type="RefSeq" id="WP_183495326.1">
    <property type="nucleotide sequence ID" value="NZ_JACIFF010000003.1"/>
</dbReference>
<dbReference type="EMBL" id="JACIFF010000003">
    <property type="protein sequence ID" value="MBB4079087.1"/>
    <property type="molecule type" value="Genomic_DNA"/>
</dbReference>
<accession>A0A840E783</accession>
<keyword evidence="3" id="KW-1185">Reference proteome</keyword>
<dbReference type="Gene3D" id="2.60.40.10">
    <property type="entry name" value="Immunoglobulins"/>
    <property type="match status" value="1"/>
</dbReference>
<protein>
    <submittedName>
        <fullName evidence="2">Uncharacterized protein</fullName>
    </submittedName>
</protein>